<dbReference type="Gene3D" id="1.10.225.10">
    <property type="entry name" value="Saposin-like"/>
    <property type="match status" value="1"/>
</dbReference>
<keyword evidence="1" id="KW-1015">Disulfide bond</keyword>
<keyword evidence="4" id="KW-1185">Reference proteome</keyword>
<evidence type="ECO:0000259" key="3">
    <source>
        <dbReference type="PROSITE" id="PS50015"/>
    </source>
</evidence>
<reference evidence="5" key="1">
    <citation type="submission" date="2022-11" db="UniProtKB">
        <authorList>
            <consortium name="WormBaseParasite"/>
        </authorList>
    </citation>
    <scope>IDENTIFICATION</scope>
</reference>
<evidence type="ECO:0000256" key="2">
    <source>
        <dbReference type="SAM" id="SignalP"/>
    </source>
</evidence>
<dbReference type="SUPFAM" id="SSF47862">
    <property type="entry name" value="Saposin"/>
    <property type="match status" value="1"/>
</dbReference>
<dbReference type="PROSITE" id="PS50015">
    <property type="entry name" value="SAP_B"/>
    <property type="match status" value="1"/>
</dbReference>
<dbReference type="InterPro" id="IPR008139">
    <property type="entry name" value="SaposinB_dom"/>
</dbReference>
<dbReference type="AlphaFoldDB" id="A0A914PNY5"/>
<dbReference type="Proteomes" id="UP000887578">
    <property type="component" value="Unplaced"/>
</dbReference>
<dbReference type="InterPro" id="IPR008138">
    <property type="entry name" value="SapB_2"/>
</dbReference>
<protein>
    <submittedName>
        <fullName evidence="5">Saposin B-type domain-containing protein</fullName>
    </submittedName>
</protein>
<evidence type="ECO:0000256" key="1">
    <source>
        <dbReference type="ARBA" id="ARBA00023157"/>
    </source>
</evidence>
<accession>A0A914PNY5</accession>
<keyword evidence="2" id="KW-0732">Signal</keyword>
<evidence type="ECO:0000313" key="4">
    <source>
        <dbReference type="Proteomes" id="UP000887578"/>
    </source>
</evidence>
<dbReference type="WBParaSite" id="PDA_v2.g19762.t1">
    <property type="protein sequence ID" value="PDA_v2.g19762.t1"/>
    <property type="gene ID" value="PDA_v2.g19762"/>
</dbReference>
<sequence>MNKTIILFFVAFINVAAVPTPAIDDVNIFRKALKDDSITTMDDDFSSTTVDGQTTTTTSGISKGCKLCMGFVEGLEAVIGTEEGNIEQEANDVCDSITMGNGWADALCKEIIDELLEEIVKAIKNSETPQKICTDIVGMCNA</sequence>
<feature type="domain" description="Saposin B-type" evidence="3">
    <location>
        <begin position="61"/>
        <end position="142"/>
    </location>
</feature>
<feature type="signal peptide" evidence="2">
    <location>
        <begin position="1"/>
        <end position="17"/>
    </location>
</feature>
<evidence type="ECO:0000313" key="5">
    <source>
        <dbReference type="WBParaSite" id="PDA_v2.g19762.t1"/>
    </source>
</evidence>
<organism evidence="4 5">
    <name type="scientific">Panagrolaimus davidi</name>
    <dbReference type="NCBI Taxonomy" id="227884"/>
    <lineage>
        <taxon>Eukaryota</taxon>
        <taxon>Metazoa</taxon>
        <taxon>Ecdysozoa</taxon>
        <taxon>Nematoda</taxon>
        <taxon>Chromadorea</taxon>
        <taxon>Rhabditida</taxon>
        <taxon>Tylenchina</taxon>
        <taxon>Panagrolaimomorpha</taxon>
        <taxon>Panagrolaimoidea</taxon>
        <taxon>Panagrolaimidae</taxon>
        <taxon>Panagrolaimus</taxon>
    </lineage>
</organism>
<feature type="chain" id="PRO_5038123183" evidence="2">
    <location>
        <begin position="18"/>
        <end position="142"/>
    </location>
</feature>
<proteinExistence type="predicted"/>
<dbReference type="SMART" id="SM00741">
    <property type="entry name" value="SapB"/>
    <property type="match status" value="1"/>
</dbReference>
<dbReference type="Pfam" id="PF03489">
    <property type="entry name" value="SapB_2"/>
    <property type="match status" value="1"/>
</dbReference>
<name>A0A914PNY5_9BILA</name>
<dbReference type="InterPro" id="IPR011001">
    <property type="entry name" value="Saposin-like"/>
</dbReference>